<sequence length="1651" mass="173260">MRFLCVLLVALSGSEALLQQLYNSLNLRSELASAADPSPRASRLARKTAVAKSATPVTFSEVPVENPATAAGKITGTVVDVPEDIASDTKTVAKSSGTPGELPKDASGVTGTVVESSGVTGAQGAVGDVPKVVAGSGGTVTQSSGTPGELAKDASGIAGTVVESSGVTGAQGAVGDVPKVVAGSVGTVTQSSVVPGTQGTTSDMPKVAVGESGTVAQSSLVPGIQGTTSDMPKVAVGESGTVAQSSLVSGIQGTTSDVPKVTVGEKGAAMQSSVVAATQGAIGNASKVAAEDTGAVLGSSGVANTQGSVKDAPVVAAGDSGTRVQSAGPTETPGTIFAVPSDAIGSKGAVAQSSGTVGTPGTSSDVPERLQVELKNNGTVGQGAGVVGKVGTGDVSKVVSGSTGTEVQSSGDVETPGTVFAVPSDAVSNGGVVSQSSGSVGTATTASDASQQKDNLKKGAVVASSLGDAETPTVNKGVSKDPLSDGKTQNLGDANANVGSSLSSPTGSTPGKNSDKIGAQFDTNQNVGAQPDEKVGGNIQKVDAPLGQIDSVSAAEKPRLLENAASEGGEEKSMVQGKGPLNEEVASEVPKNTKKGSSVVMKITPKPPIVGEVTKKPSLKEKVELRKSQKDGSSKVQGVQNQPEGRQIPLENFDDDEFFDRQDVTPKVIGPLEKDTLPAKLPGEKVAAKISPTENPNLPGEKVAAKISPTENPNLPTVRFPHSPPAAENPKEQITSQMIAETLPSSTTLPPVLENPLISSKETTPKNNEAQPVNNGVREAQKPPRKNTPTAEGVQKHGSPLVDKEADLIEAKTTPKNNEVQPVNNEVREAQKPPRKNTPTAEGVEKHGSPLVDKEADLIGGALLGSAPDATREEGAAPGGADEAIVNSALDRGQKPGAEIGVNGDILGTIPSLVPAEKPRFPDAPFPGGVGSLKCRLVPTLGLRLLTPVTKADLCAHLLRYECESPLAQYCARRVSLRTPHQHYHMLEHKLWAPGKVYQQPIIPPKFNDYDHQALPGYGPGIIPGFAANIPEKPYSHQTLPSYQPVITPKFTDYDHQALPGYGPGIVPGFAANIPEKSYSHQISNFEIQNQHPGLYPTPGVYGTDIGQNYQESLPHGYYYDGVNYVSDQAPYSPLGSNHQDGLETIAPPGEHETSANSPIVSPFVNVQSSDITPDYPNTKSQFGPNSPLSNQNVKLQDSQGQLFPDSAAVQRKSTLGPAPALSPFSSQLQRKRRAKDSLSSSLKLPQKLSTLNNAKFKQKIAPSSSLQSLGAASYSGQDSRIAGPNQEIISTPKNPIGVVGQGQSLPVDPPKNLNPISDDPNDPDFLRVDGKLPKKRALDDAKKRKLLRLFKTKGHRIHRIKKQQPLIKFDDDWESTLPLIYDSASDLAPDEDRRTRGLKPFHQVKSLPKSWERTYPLNFPTDLHRRISPYSRMNNLDPASSRYLGQRRFSLNVQPSPYLPVQSSLPERNPYLSHNYCPLYGTEMTGLGADPDYVKMKVAAIVDHIITSILQNKPTVAFNVDSTKAPCSSLHSQETGFHDLKADKYSTSLAKSREPSLEPANAQPFATDPSDYLAPQMYQQSLFGTGDPPQTQKVAVEGPPIAPSPFQVRRTAPNVFEIRRQEPSVIDHRADPYEMHYLTAPNVPNLGYPT</sequence>
<feature type="signal peptide" evidence="2">
    <location>
        <begin position="1"/>
        <end position="16"/>
    </location>
</feature>
<protein>
    <submittedName>
        <fullName evidence="3">Uncharacterized protein</fullName>
    </submittedName>
</protein>
<feature type="region of interest" description="Disordered" evidence="1">
    <location>
        <begin position="564"/>
        <end position="656"/>
    </location>
</feature>
<evidence type="ECO:0000313" key="3">
    <source>
        <dbReference type="EMBL" id="CAH0383471.1"/>
    </source>
</evidence>
<dbReference type="EMBL" id="OU963871">
    <property type="protein sequence ID" value="CAH0383471.1"/>
    <property type="molecule type" value="Genomic_DNA"/>
</dbReference>
<gene>
    <name evidence="3" type="ORF">BEMITA_LOCUS2919</name>
</gene>
<feature type="compositionally biased region" description="Polar residues" evidence="1">
    <location>
        <begin position="1155"/>
        <end position="1193"/>
    </location>
</feature>
<dbReference type="Proteomes" id="UP001152759">
    <property type="component" value="Chromosome 10"/>
</dbReference>
<feature type="region of interest" description="Disordered" evidence="1">
    <location>
        <begin position="1268"/>
        <end position="1331"/>
    </location>
</feature>
<feature type="compositionally biased region" description="Basic and acidic residues" evidence="1">
    <location>
        <begin position="843"/>
        <end position="852"/>
    </location>
</feature>
<feature type="region of interest" description="Disordered" evidence="1">
    <location>
        <begin position="90"/>
        <end position="111"/>
    </location>
</feature>
<evidence type="ECO:0000256" key="2">
    <source>
        <dbReference type="SAM" id="SignalP"/>
    </source>
</evidence>
<accession>A0A9P0F0C8</accession>
<feature type="compositionally biased region" description="Low complexity" evidence="1">
    <location>
        <begin position="426"/>
        <end position="450"/>
    </location>
</feature>
<feature type="compositionally biased region" description="Low complexity" evidence="1">
    <location>
        <begin position="499"/>
        <end position="511"/>
    </location>
</feature>
<name>A0A9P0F0C8_BEMTA</name>
<feature type="region of interest" description="Disordered" evidence="1">
    <location>
        <begin position="1131"/>
        <end position="1193"/>
    </location>
</feature>
<feature type="compositionally biased region" description="Polar residues" evidence="1">
    <location>
        <begin position="1268"/>
        <end position="1279"/>
    </location>
</feature>
<feature type="compositionally biased region" description="Polar residues" evidence="1">
    <location>
        <begin position="757"/>
        <end position="774"/>
    </location>
</feature>
<reference evidence="3" key="1">
    <citation type="submission" date="2021-12" db="EMBL/GenBank/DDBJ databases">
        <authorList>
            <person name="King R."/>
        </authorList>
    </citation>
    <scope>NUCLEOTIDE SEQUENCE</scope>
</reference>
<organism evidence="3 4">
    <name type="scientific">Bemisia tabaci</name>
    <name type="common">Sweetpotato whitefly</name>
    <name type="synonym">Aleurodes tabaci</name>
    <dbReference type="NCBI Taxonomy" id="7038"/>
    <lineage>
        <taxon>Eukaryota</taxon>
        <taxon>Metazoa</taxon>
        <taxon>Ecdysozoa</taxon>
        <taxon>Arthropoda</taxon>
        <taxon>Hexapoda</taxon>
        <taxon>Insecta</taxon>
        <taxon>Pterygota</taxon>
        <taxon>Neoptera</taxon>
        <taxon>Paraneoptera</taxon>
        <taxon>Hemiptera</taxon>
        <taxon>Sternorrhyncha</taxon>
        <taxon>Aleyrodoidea</taxon>
        <taxon>Aleyrodidae</taxon>
        <taxon>Aleyrodinae</taxon>
        <taxon>Bemisia</taxon>
    </lineage>
</organism>
<feature type="compositionally biased region" description="Basic and acidic residues" evidence="1">
    <location>
        <begin position="613"/>
        <end position="633"/>
    </location>
</feature>
<feature type="chain" id="PRO_5040261635" evidence="2">
    <location>
        <begin position="17"/>
        <end position="1651"/>
    </location>
</feature>
<feature type="region of interest" description="Disordered" evidence="1">
    <location>
        <begin position="424"/>
        <end position="538"/>
    </location>
</feature>
<feature type="compositionally biased region" description="Polar residues" evidence="1">
    <location>
        <begin position="814"/>
        <end position="824"/>
    </location>
</feature>
<keyword evidence="2" id="KW-0732">Signal</keyword>
<feature type="compositionally biased region" description="Polar residues" evidence="1">
    <location>
        <begin position="634"/>
        <end position="644"/>
    </location>
</feature>
<evidence type="ECO:0000256" key="1">
    <source>
        <dbReference type="SAM" id="MobiDB-lite"/>
    </source>
</evidence>
<proteinExistence type="predicted"/>
<feature type="region of interest" description="Disordered" evidence="1">
    <location>
        <begin position="707"/>
        <end position="852"/>
    </location>
</feature>
<keyword evidence="4" id="KW-1185">Reference proteome</keyword>
<feature type="compositionally biased region" description="Polar residues" evidence="1">
    <location>
        <begin position="732"/>
        <end position="749"/>
    </location>
</feature>
<feature type="region of interest" description="Disordered" evidence="1">
    <location>
        <begin position="1215"/>
        <end position="1242"/>
    </location>
</feature>
<evidence type="ECO:0000313" key="4">
    <source>
        <dbReference type="Proteomes" id="UP001152759"/>
    </source>
</evidence>